<dbReference type="InterPro" id="IPR013324">
    <property type="entry name" value="RNA_pol_sigma_r3/r4-like"/>
</dbReference>
<gene>
    <name evidence="7" type="ORF">EKG83_33570</name>
</gene>
<keyword evidence="2" id="KW-0805">Transcription regulation</keyword>
<organism evidence="7 8">
    <name type="scientific">Saccharothrix syringae</name>
    <name type="common">Nocardiopsis syringae</name>
    <dbReference type="NCBI Taxonomy" id="103733"/>
    <lineage>
        <taxon>Bacteria</taxon>
        <taxon>Bacillati</taxon>
        <taxon>Actinomycetota</taxon>
        <taxon>Actinomycetes</taxon>
        <taxon>Pseudonocardiales</taxon>
        <taxon>Pseudonocardiaceae</taxon>
        <taxon>Saccharothrix</taxon>
    </lineage>
</organism>
<dbReference type="AlphaFoldDB" id="A0A5Q0H6T6"/>
<feature type="domain" description="RNA polymerase sigma factor 70 region 4 type 2" evidence="6">
    <location>
        <begin position="145"/>
        <end position="196"/>
    </location>
</feature>
<evidence type="ECO:0000259" key="6">
    <source>
        <dbReference type="Pfam" id="PF08281"/>
    </source>
</evidence>
<dbReference type="KEGG" id="ssyi:EKG83_33570"/>
<dbReference type="GO" id="GO:0006352">
    <property type="term" value="P:DNA-templated transcription initiation"/>
    <property type="evidence" value="ECO:0007669"/>
    <property type="project" value="InterPro"/>
</dbReference>
<dbReference type="SUPFAM" id="SSF88659">
    <property type="entry name" value="Sigma3 and sigma4 domains of RNA polymerase sigma factors"/>
    <property type="match status" value="1"/>
</dbReference>
<dbReference type="Proteomes" id="UP000325787">
    <property type="component" value="Chromosome"/>
</dbReference>
<name>A0A5Q0H6T6_SACSY</name>
<dbReference type="InterPro" id="IPR036388">
    <property type="entry name" value="WH-like_DNA-bd_sf"/>
</dbReference>
<feature type="domain" description="RNA polymerase sigma-70 region 2" evidence="5">
    <location>
        <begin position="44"/>
        <end position="103"/>
    </location>
</feature>
<protein>
    <submittedName>
        <fullName evidence="7">RNA polymerase sigma factor</fullName>
    </submittedName>
</protein>
<dbReference type="NCBIfam" id="TIGR02937">
    <property type="entry name" value="sigma70-ECF"/>
    <property type="match status" value="1"/>
</dbReference>
<dbReference type="Gene3D" id="1.10.1740.10">
    <property type="match status" value="1"/>
</dbReference>
<evidence type="ECO:0000256" key="4">
    <source>
        <dbReference type="ARBA" id="ARBA00023163"/>
    </source>
</evidence>
<dbReference type="SUPFAM" id="SSF88946">
    <property type="entry name" value="Sigma2 domain of RNA polymerase sigma factors"/>
    <property type="match status" value="1"/>
</dbReference>
<evidence type="ECO:0000256" key="3">
    <source>
        <dbReference type="ARBA" id="ARBA00023082"/>
    </source>
</evidence>
<dbReference type="OrthoDB" id="5243867at2"/>
<evidence type="ECO:0000256" key="2">
    <source>
        <dbReference type="ARBA" id="ARBA00023015"/>
    </source>
</evidence>
<dbReference type="Gene3D" id="1.10.10.10">
    <property type="entry name" value="Winged helix-like DNA-binding domain superfamily/Winged helix DNA-binding domain"/>
    <property type="match status" value="1"/>
</dbReference>
<dbReference type="GO" id="GO:0003677">
    <property type="term" value="F:DNA binding"/>
    <property type="evidence" value="ECO:0007669"/>
    <property type="project" value="InterPro"/>
</dbReference>
<dbReference type="PANTHER" id="PTHR43133">
    <property type="entry name" value="RNA POLYMERASE ECF-TYPE SIGMA FACTO"/>
    <property type="match status" value="1"/>
</dbReference>
<dbReference type="PANTHER" id="PTHR43133:SF25">
    <property type="entry name" value="RNA POLYMERASE SIGMA FACTOR RFAY-RELATED"/>
    <property type="match status" value="1"/>
</dbReference>
<keyword evidence="4" id="KW-0804">Transcription</keyword>
<keyword evidence="8" id="KW-1185">Reference proteome</keyword>
<reference evidence="8" key="1">
    <citation type="journal article" date="2021" name="Curr. Microbiol.">
        <title>Complete genome of nocamycin-producing strain Saccharothrix syringae NRRL B-16468 reveals the biosynthetic potential for secondary metabolites.</title>
        <authorList>
            <person name="Mo X."/>
            <person name="Yang S."/>
        </authorList>
    </citation>
    <scope>NUCLEOTIDE SEQUENCE [LARGE SCALE GENOMIC DNA]</scope>
    <source>
        <strain evidence="8">ATCC 51364 / DSM 43886 / JCM 6844 / KCTC 9398 / NBRC 14523 / NRRL B-16468 / INA 2240</strain>
    </source>
</reference>
<dbReference type="Pfam" id="PF08281">
    <property type="entry name" value="Sigma70_r4_2"/>
    <property type="match status" value="1"/>
</dbReference>
<dbReference type="InterPro" id="IPR039425">
    <property type="entry name" value="RNA_pol_sigma-70-like"/>
</dbReference>
<dbReference type="EMBL" id="CP034550">
    <property type="protein sequence ID" value="QFZ21673.1"/>
    <property type="molecule type" value="Genomic_DNA"/>
</dbReference>
<dbReference type="InterPro" id="IPR014284">
    <property type="entry name" value="RNA_pol_sigma-70_dom"/>
</dbReference>
<evidence type="ECO:0000256" key="1">
    <source>
        <dbReference type="ARBA" id="ARBA00010641"/>
    </source>
</evidence>
<proteinExistence type="inferred from homology"/>
<dbReference type="CDD" id="cd06171">
    <property type="entry name" value="Sigma70_r4"/>
    <property type="match status" value="1"/>
</dbReference>
<evidence type="ECO:0000313" key="8">
    <source>
        <dbReference type="Proteomes" id="UP000325787"/>
    </source>
</evidence>
<evidence type="ECO:0000313" key="7">
    <source>
        <dbReference type="EMBL" id="QFZ21673.1"/>
    </source>
</evidence>
<dbReference type="InterPro" id="IPR013249">
    <property type="entry name" value="RNA_pol_sigma70_r4_t2"/>
</dbReference>
<comment type="similarity">
    <text evidence="1">Belongs to the sigma-70 factor family. ECF subfamily.</text>
</comment>
<dbReference type="Pfam" id="PF04542">
    <property type="entry name" value="Sigma70_r2"/>
    <property type="match status" value="1"/>
</dbReference>
<dbReference type="GO" id="GO:0016987">
    <property type="term" value="F:sigma factor activity"/>
    <property type="evidence" value="ECO:0007669"/>
    <property type="project" value="UniProtKB-KW"/>
</dbReference>
<keyword evidence="3" id="KW-0731">Sigma factor</keyword>
<evidence type="ECO:0000259" key="5">
    <source>
        <dbReference type="Pfam" id="PF04542"/>
    </source>
</evidence>
<dbReference type="InterPro" id="IPR007627">
    <property type="entry name" value="RNA_pol_sigma70_r2"/>
</dbReference>
<accession>A0A5Q0H6T6</accession>
<sequence length="204" mass="21997">MAGSRQPCGVSETMADAVAHHVEPLQHPPPRERTGAAAEFEKVYRAHVGMVTAYFARRSSDPQAVADLTADTFVRAITSFAGFDPVRGSARPWLIGIARRVFAGYCEAHSQRSDSARRVAGQRVLDADAVEDLVDRIDAERAGGALLARLAELPRLDREVVELVDLAGLSPKEAAEALGASAGAVRVRLFRARAKLRKTTGVER</sequence>
<dbReference type="InterPro" id="IPR013325">
    <property type="entry name" value="RNA_pol_sigma_r2"/>
</dbReference>